<proteinExistence type="predicted"/>
<dbReference type="Proteomes" id="UP000199706">
    <property type="component" value="Unassembled WGS sequence"/>
</dbReference>
<dbReference type="EMBL" id="FNCJ01000021">
    <property type="protein sequence ID" value="SDI34412.1"/>
    <property type="molecule type" value="Genomic_DNA"/>
</dbReference>
<evidence type="ECO:0000313" key="2">
    <source>
        <dbReference type="Proteomes" id="UP000199706"/>
    </source>
</evidence>
<accession>A0A1G8JT87</accession>
<evidence type="ECO:0000313" key="1">
    <source>
        <dbReference type="EMBL" id="SDI34412.1"/>
    </source>
</evidence>
<sequence length="62" mass="6637">MEMLVPSLHSIRIRLCPAVASPSLTMRRGVTAISHGDWAVTADPAAYIEVVVQAAIQHLADV</sequence>
<protein>
    <submittedName>
        <fullName evidence="1">Uncharacterized protein</fullName>
    </submittedName>
</protein>
<name>A0A1G8JT87_9BURK</name>
<gene>
    <name evidence="1" type="ORF">SAMN05216466_12138</name>
</gene>
<organism evidence="1 2">
    <name type="scientific">Paraburkholderia phenazinium</name>
    <dbReference type="NCBI Taxonomy" id="60549"/>
    <lineage>
        <taxon>Bacteria</taxon>
        <taxon>Pseudomonadati</taxon>
        <taxon>Pseudomonadota</taxon>
        <taxon>Betaproteobacteria</taxon>
        <taxon>Burkholderiales</taxon>
        <taxon>Burkholderiaceae</taxon>
        <taxon>Paraburkholderia</taxon>
    </lineage>
</organism>
<reference evidence="1 2" key="1">
    <citation type="submission" date="2016-10" db="EMBL/GenBank/DDBJ databases">
        <authorList>
            <person name="de Groot N.N."/>
        </authorList>
    </citation>
    <scope>NUCLEOTIDE SEQUENCE [LARGE SCALE GENOMIC DNA]</scope>
    <source>
        <strain evidence="1 2">LMG 2247</strain>
    </source>
</reference>
<dbReference type="AlphaFoldDB" id="A0A1G8JT87"/>